<dbReference type="GO" id="GO:0005524">
    <property type="term" value="F:ATP binding"/>
    <property type="evidence" value="ECO:0007669"/>
    <property type="project" value="UniProtKB-KW"/>
</dbReference>
<dbReference type="InterPro" id="IPR002182">
    <property type="entry name" value="NB-ARC"/>
</dbReference>
<feature type="non-terminal residue" evidence="5">
    <location>
        <position position="165"/>
    </location>
</feature>
<protein>
    <submittedName>
        <fullName evidence="5">Disease resistance-like protein 17-11</fullName>
    </submittedName>
</protein>
<name>Q8S451_MENLO</name>
<dbReference type="InterPro" id="IPR042197">
    <property type="entry name" value="Apaf_helical"/>
</dbReference>
<evidence type="ECO:0000313" key="5">
    <source>
        <dbReference type="EMBL" id="AAL83212.1"/>
    </source>
</evidence>
<sequence length="165" mass="18773">GGVGKTTLAKHVYNRLMREYEGHVVWVTVSQEFTIKSLQDKIARFLGVKLEDEDEEAFRATTLNTFLSEKKISVLMLDDMWEKIDMRKVGCTFSRESCRLIVTTRSAEVCHRIGCNKLIPVVKLGKDEAWKLFIETLENETELGPEVEEIAKSMAEVCDGLPLAF</sequence>
<dbReference type="EMBL" id="AF469683">
    <property type="protein sequence ID" value="AAL83212.1"/>
    <property type="molecule type" value="Genomic_DNA"/>
</dbReference>
<dbReference type="AlphaFoldDB" id="Q8S451"/>
<dbReference type="Gene3D" id="3.40.50.300">
    <property type="entry name" value="P-loop containing nucleotide triphosphate hydrolases"/>
    <property type="match status" value="1"/>
</dbReference>
<organism evidence="5">
    <name type="scientific">Mentha longifolia</name>
    <name type="common">Horse mint</name>
    <name type="synonym">Mentha spicata var. longifolia</name>
    <dbReference type="NCBI Taxonomy" id="38859"/>
    <lineage>
        <taxon>Eukaryota</taxon>
        <taxon>Viridiplantae</taxon>
        <taxon>Streptophyta</taxon>
        <taxon>Embryophyta</taxon>
        <taxon>Tracheophyta</taxon>
        <taxon>Spermatophyta</taxon>
        <taxon>Magnoliopsida</taxon>
        <taxon>eudicotyledons</taxon>
        <taxon>Gunneridae</taxon>
        <taxon>Pentapetalae</taxon>
        <taxon>asterids</taxon>
        <taxon>lamiids</taxon>
        <taxon>Lamiales</taxon>
        <taxon>Lamiaceae</taxon>
        <taxon>Nepetoideae</taxon>
        <taxon>Mentheae</taxon>
        <taxon>Menthinae</taxon>
        <taxon>Mentha</taxon>
    </lineage>
</organism>
<keyword evidence="3" id="KW-0547">Nucleotide-binding</keyword>
<keyword evidence="2" id="KW-0611">Plant defense</keyword>
<dbReference type="InterPro" id="IPR027417">
    <property type="entry name" value="P-loop_NTPase"/>
</dbReference>
<feature type="domain" description="NB-ARC" evidence="4">
    <location>
        <begin position="1"/>
        <end position="135"/>
    </location>
</feature>
<reference evidence="5" key="1">
    <citation type="submission" date="2002-01" db="EMBL/GenBank/DDBJ databases">
        <authorList>
            <person name="Davis T.M."/>
            <person name="Vining K.J."/>
            <person name="Smith C.A."/>
            <person name="Zhang Q."/>
        </authorList>
    </citation>
    <scope>NUCLEOTIDE SEQUENCE</scope>
</reference>
<keyword evidence="1" id="KW-0433">Leucine-rich repeat</keyword>
<dbReference type="InterPro" id="IPR050905">
    <property type="entry name" value="Plant_NBS-LRR"/>
</dbReference>
<keyword evidence="3" id="KW-0067">ATP-binding</keyword>
<dbReference type="PANTHER" id="PTHR33463:SF187">
    <property type="entry name" value="AND NB-ARC DOMAIN DISEASE RESISTANCE PROTEIN, PUTATIVE-RELATED"/>
    <property type="match status" value="1"/>
</dbReference>
<dbReference type="PANTHER" id="PTHR33463">
    <property type="entry name" value="NB-ARC DOMAIN-CONTAINING PROTEIN-RELATED"/>
    <property type="match status" value="1"/>
</dbReference>
<evidence type="ECO:0000256" key="2">
    <source>
        <dbReference type="ARBA" id="ARBA00022821"/>
    </source>
</evidence>
<dbReference type="Pfam" id="PF00931">
    <property type="entry name" value="NB-ARC"/>
    <property type="match status" value="1"/>
</dbReference>
<dbReference type="Gene3D" id="1.10.8.430">
    <property type="entry name" value="Helical domain of apoptotic protease-activating factors"/>
    <property type="match status" value="1"/>
</dbReference>
<evidence type="ECO:0000256" key="3">
    <source>
        <dbReference type="ARBA" id="ARBA00022840"/>
    </source>
</evidence>
<dbReference type="SUPFAM" id="SSF52540">
    <property type="entry name" value="P-loop containing nucleoside triphosphate hydrolases"/>
    <property type="match status" value="1"/>
</dbReference>
<dbReference type="GO" id="GO:0006952">
    <property type="term" value="P:defense response"/>
    <property type="evidence" value="ECO:0007669"/>
    <property type="project" value="UniProtKB-KW"/>
</dbReference>
<evidence type="ECO:0000256" key="1">
    <source>
        <dbReference type="ARBA" id="ARBA00022614"/>
    </source>
</evidence>
<evidence type="ECO:0000259" key="4">
    <source>
        <dbReference type="Pfam" id="PF00931"/>
    </source>
</evidence>
<proteinExistence type="predicted"/>
<feature type="non-terminal residue" evidence="5">
    <location>
        <position position="1"/>
    </location>
</feature>
<dbReference type="GO" id="GO:0043531">
    <property type="term" value="F:ADP binding"/>
    <property type="evidence" value="ECO:0007669"/>
    <property type="project" value="InterPro"/>
</dbReference>
<accession>Q8S451</accession>